<evidence type="ECO:0000313" key="2">
    <source>
        <dbReference type="Proteomes" id="UP000245626"/>
    </source>
</evidence>
<protein>
    <submittedName>
        <fullName evidence="1">Uncharacterized protein</fullName>
    </submittedName>
</protein>
<gene>
    <name evidence="1" type="ORF">IE53DRAFT_139363</name>
</gene>
<proteinExistence type="predicted"/>
<sequence>MRSNRALVLTLMMVSVSTCHTVEHHILAKRDPAPFSADRAHEGCTVNKEFHKGQTFTDSKGRTQKCSFKVNEDIQMGECFSNPRILNNVFAIFEPLDISSKSYTSEGGPYGTCTAWNCQPSQDDVQAVDDPRYTCFQWTGRHVVQSGPVATLPGNAFVPPPIVCPSNLDNCYSEEYYVSTGLDALADLVPTYSGIYFSKKVNGKPTYCNCFNCGCDRPTYAQLQSGQ</sequence>
<name>A0ACD0NUP5_9BASI</name>
<keyword evidence="2" id="KW-1185">Reference proteome</keyword>
<evidence type="ECO:0000313" key="1">
    <source>
        <dbReference type="EMBL" id="PWN49522.1"/>
    </source>
</evidence>
<accession>A0ACD0NUP5</accession>
<reference evidence="1 2" key="1">
    <citation type="journal article" date="2018" name="Mol. Biol. Evol.">
        <title>Broad Genomic Sampling Reveals a Smut Pathogenic Ancestry of the Fungal Clade Ustilaginomycotina.</title>
        <authorList>
            <person name="Kijpornyongpan T."/>
            <person name="Mondo S.J."/>
            <person name="Barry K."/>
            <person name="Sandor L."/>
            <person name="Lee J."/>
            <person name="Lipzen A."/>
            <person name="Pangilinan J."/>
            <person name="LaButti K."/>
            <person name="Hainaut M."/>
            <person name="Henrissat B."/>
            <person name="Grigoriev I.V."/>
            <person name="Spatafora J.W."/>
            <person name="Aime M.C."/>
        </authorList>
    </citation>
    <scope>NUCLEOTIDE SEQUENCE [LARGE SCALE GENOMIC DNA]</scope>
    <source>
        <strain evidence="1 2">SA 807</strain>
    </source>
</reference>
<dbReference type="Proteomes" id="UP000245626">
    <property type="component" value="Unassembled WGS sequence"/>
</dbReference>
<organism evidence="1 2">
    <name type="scientific">Violaceomyces palustris</name>
    <dbReference type="NCBI Taxonomy" id="1673888"/>
    <lineage>
        <taxon>Eukaryota</taxon>
        <taxon>Fungi</taxon>
        <taxon>Dikarya</taxon>
        <taxon>Basidiomycota</taxon>
        <taxon>Ustilaginomycotina</taxon>
        <taxon>Ustilaginomycetes</taxon>
        <taxon>Violaceomycetales</taxon>
        <taxon>Violaceomycetaceae</taxon>
        <taxon>Violaceomyces</taxon>
    </lineage>
</organism>
<dbReference type="EMBL" id="KZ820038">
    <property type="protein sequence ID" value="PWN49522.1"/>
    <property type="molecule type" value="Genomic_DNA"/>
</dbReference>